<dbReference type="AlphaFoldDB" id="A0A430FW07"/>
<keyword evidence="1" id="KW-0808">Transferase</keyword>
<evidence type="ECO:0000256" key="1">
    <source>
        <dbReference type="ARBA" id="ARBA00022679"/>
    </source>
</evidence>
<dbReference type="Proteomes" id="UP000287470">
    <property type="component" value="Unassembled WGS sequence"/>
</dbReference>
<dbReference type="Gene3D" id="3.40.1190.20">
    <property type="match status" value="1"/>
</dbReference>
<organism evidence="4 5">
    <name type="scientific">Bifidobacterium samirii</name>
    <dbReference type="NCBI Taxonomy" id="2306974"/>
    <lineage>
        <taxon>Bacteria</taxon>
        <taxon>Bacillati</taxon>
        <taxon>Actinomycetota</taxon>
        <taxon>Actinomycetes</taxon>
        <taxon>Bifidobacteriales</taxon>
        <taxon>Bifidobacteriaceae</taxon>
        <taxon>Bifidobacterium</taxon>
    </lineage>
</organism>
<keyword evidence="2 4" id="KW-0418">Kinase</keyword>
<evidence type="ECO:0000313" key="5">
    <source>
        <dbReference type="Proteomes" id="UP000287470"/>
    </source>
</evidence>
<dbReference type="GO" id="GO:0016301">
    <property type="term" value="F:kinase activity"/>
    <property type="evidence" value="ECO:0007669"/>
    <property type="project" value="UniProtKB-KW"/>
</dbReference>
<evidence type="ECO:0000259" key="3">
    <source>
        <dbReference type="Pfam" id="PF00294"/>
    </source>
</evidence>
<reference evidence="4 5" key="1">
    <citation type="submission" date="2018-09" db="EMBL/GenBank/DDBJ databases">
        <title>Characterization of the phylogenetic diversity of five novel species belonging to the genus Bifidobacterium.</title>
        <authorList>
            <person name="Lugli G.A."/>
            <person name="Duranti S."/>
            <person name="Milani C."/>
        </authorList>
    </citation>
    <scope>NUCLEOTIDE SEQUENCE [LARGE SCALE GENOMIC DNA]</scope>
    <source>
        <strain evidence="4 5">2033B</strain>
    </source>
</reference>
<dbReference type="OrthoDB" id="8578462at2"/>
<name>A0A430FW07_9BIFI</name>
<keyword evidence="5" id="KW-1185">Reference proteome</keyword>
<dbReference type="PANTHER" id="PTHR10584">
    <property type="entry name" value="SUGAR KINASE"/>
    <property type="match status" value="1"/>
</dbReference>
<dbReference type="PANTHER" id="PTHR10584:SF166">
    <property type="entry name" value="RIBOKINASE"/>
    <property type="match status" value="1"/>
</dbReference>
<protein>
    <submittedName>
        <fullName evidence="4">Sugar kinase</fullName>
    </submittedName>
</protein>
<accession>A0A430FW07</accession>
<dbReference type="InterPro" id="IPR011611">
    <property type="entry name" value="PfkB_dom"/>
</dbReference>
<dbReference type="SUPFAM" id="SSF53613">
    <property type="entry name" value="Ribokinase-like"/>
    <property type="match status" value="1"/>
</dbReference>
<proteinExistence type="predicted"/>
<dbReference type="EMBL" id="QXGK01000002">
    <property type="protein sequence ID" value="RSX58376.1"/>
    <property type="molecule type" value="Genomic_DNA"/>
</dbReference>
<gene>
    <name evidence="4" type="ORF">D2E24_0254</name>
</gene>
<comment type="caution">
    <text evidence="4">The sequence shown here is derived from an EMBL/GenBank/DDBJ whole genome shotgun (WGS) entry which is preliminary data.</text>
</comment>
<sequence length="356" mass="37984">MLSRIAERFARQFEELDGRPDHAVISLGHVWVDIMMGVDSVPKPGGFAVSHGTAAAVGGSYRILQAVTGMGVRARHAGIIGTGPWADIIRRDFEREGIVHIGQDRIDADSGFRLVLGDEDGRKTFIATYGAEAQGDHTTFDCVEPADGDVVHISGNTLMDHTAAGVDEFVQRAGTDPKARGYQIVLNPTNTLSLVNDQLLEDLVLARPIWSCNRQEARTLADRLGAPVDPNAGLTVGGGFDRAMTDLCGALGETLRAPLIVRAGARGAWVRTPGGDVIHVEGYPTKATHKRSAGSCHTGVTCAMLARGWSLVDAVRIANAAASLAIRRAVDGVPVCPDYEEAIELVEREDPRPAKD</sequence>
<dbReference type="Pfam" id="PF00294">
    <property type="entry name" value="PfkB"/>
    <property type="match status" value="1"/>
</dbReference>
<evidence type="ECO:0000256" key="2">
    <source>
        <dbReference type="ARBA" id="ARBA00022777"/>
    </source>
</evidence>
<evidence type="ECO:0000313" key="4">
    <source>
        <dbReference type="EMBL" id="RSX58376.1"/>
    </source>
</evidence>
<feature type="domain" description="Carbohydrate kinase PfkB" evidence="3">
    <location>
        <begin position="64"/>
        <end position="328"/>
    </location>
</feature>
<dbReference type="GO" id="GO:0005829">
    <property type="term" value="C:cytosol"/>
    <property type="evidence" value="ECO:0007669"/>
    <property type="project" value="TreeGrafter"/>
</dbReference>
<dbReference type="InterPro" id="IPR029056">
    <property type="entry name" value="Ribokinase-like"/>
</dbReference>
<dbReference type="RefSeq" id="WP_125967536.1">
    <property type="nucleotide sequence ID" value="NZ_QXGK01000002.1"/>
</dbReference>